<dbReference type="PANTHER" id="PTHR47529">
    <property type="entry name" value="PEPTIDYL-PROLYL CIS-TRANS ISOMERASE D"/>
    <property type="match status" value="1"/>
</dbReference>
<protein>
    <recommendedName>
        <fullName evidence="2">Parvulin-like PPIase</fullName>
    </recommendedName>
    <alternativeName>
        <fullName evidence="9">Peptidyl-prolyl cis-trans isomerase plp</fullName>
    </alternativeName>
    <alternativeName>
        <fullName evidence="12">Periplasmic chaperone PpiD</fullName>
    </alternativeName>
    <alternativeName>
        <fullName evidence="13">Periplasmic folding chaperone</fullName>
    </alternativeName>
    <alternativeName>
        <fullName evidence="10">Rotamase plp</fullName>
    </alternativeName>
</protein>
<evidence type="ECO:0000256" key="14">
    <source>
        <dbReference type="PROSITE-ProRule" id="PRU00278"/>
    </source>
</evidence>
<dbReference type="RefSeq" id="WP_305103450.1">
    <property type="nucleotide sequence ID" value="NZ_JAUTWS010000007.1"/>
</dbReference>
<evidence type="ECO:0000256" key="4">
    <source>
        <dbReference type="ARBA" id="ARBA00022519"/>
    </source>
</evidence>
<evidence type="ECO:0000313" key="17">
    <source>
        <dbReference type="EMBL" id="MDO9708583.1"/>
    </source>
</evidence>
<evidence type="ECO:0000256" key="12">
    <source>
        <dbReference type="ARBA" id="ARBA00040743"/>
    </source>
</evidence>
<evidence type="ECO:0000313" key="18">
    <source>
        <dbReference type="Proteomes" id="UP001243009"/>
    </source>
</evidence>
<keyword evidence="7 15" id="KW-0472">Membrane</keyword>
<dbReference type="InterPro" id="IPR000297">
    <property type="entry name" value="PPIase_PpiC"/>
</dbReference>
<evidence type="ECO:0000256" key="15">
    <source>
        <dbReference type="SAM" id="Phobius"/>
    </source>
</evidence>
<evidence type="ECO:0000256" key="5">
    <source>
        <dbReference type="ARBA" id="ARBA00022692"/>
    </source>
</evidence>
<dbReference type="Pfam" id="PF13624">
    <property type="entry name" value="SurA_N_3"/>
    <property type="match status" value="1"/>
</dbReference>
<proteinExistence type="inferred from homology"/>
<keyword evidence="5 15" id="KW-0812">Transmembrane</keyword>
<keyword evidence="18" id="KW-1185">Reference proteome</keyword>
<evidence type="ECO:0000256" key="6">
    <source>
        <dbReference type="ARBA" id="ARBA00022989"/>
    </source>
</evidence>
<keyword evidence="4" id="KW-0997">Cell inner membrane</keyword>
<dbReference type="Gene3D" id="1.10.4030.10">
    <property type="entry name" value="Porin chaperone SurA, peptide-binding domain"/>
    <property type="match status" value="1"/>
</dbReference>
<organism evidence="17 18">
    <name type="scientific">Paracraurococcus lichenis</name>
    <dbReference type="NCBI Taxonomy" id="3064888"/>
    <lineage>
        <taxon>Bacteria</taxon>
        <taxon>Pseudomonadati</taxon>
        <taxon>Pseudomonadota</taxon>
        <taxon>Alphaproteobacteria</taxon>
        <taxon>Acetobacterales</taxon>
        <taxon>Roseomonadaceae</taxon>
        <taxon>Paracraurococcus</taxon>
    </lineage>
</organism>
<sequence length="631" mass="68152">MLTALRRLAGTWVAKALFVLLILSFGIWGIGDMARNLFAPDTSLARVAGQPVTLEEGQQVLRREMQRIARQLGGQFENDPRVRRALAEQAVDQLVLDRVLQAEAARLKLAVPDDAVREVIVNAPAFRGADGQFSRAVFQNYLRNADLTEDRLIASLRSDIAKQQIAMAIRSGAVGPDALAKPLMRWVEEQRTVTLVTLPTATAPEPPAPEEAQLRRFHENNPERFSSPEYREATVAVLTADLLSREVEVTEADIAAAYEARRSQYETPERRSLAQVLVPDEAKAREIAAAWTGGADFEAIAAQAQAAGGQALELGQVDRAGLPVPELATAAFAAPEGGVTAPVQSPFGWHVFKVEKVEAGISRPLAELHDQIKRDLAMEKAADIAFERANKVEDALAGGATVAEVAKQFGLGLATVRTDADGHDPEGKPVELPVIEASRAPLLKAVFSTEKGAAPRLQETEAGFVAIDVKEVIPPTLKPFESVEPAVRAAFEEDAKRREQEERAAALLKAAKDGKPLAEAAQEAGLGSREIGAVGRNPQQGAAVPQELLAPLFELPVKDATMVRTRDGFAVAQVVEITPGNPEADAAALDRIRRELEQSMAQDLEVQFLTALRARSDVRLNPRMLDALAQP</sequence>
<name>A0ABT9DXG2_9PROT</name>
<comment type="similarity">
    <text evidence="11">Belongs to the PpiD chaperone family.</text>
</comment>
<evidence type="ECO:0000256" key="13">
    <source>
        <dbReference type="ARBA" id="ARBA00042775"/>
    </source>
</evidence>
<gene>
    <name evidence="17" type="ORF">Q7A36_09520</name>
</gene>
<keyword evidence="14" id="KW-0413">Isomerase</keyword>
<accession>A0ABT9DXG2</accession>
<dbReference type="SUPFAM" id="SSF109998">
    <property type="entry name" value="Triger factor/SurA peptide-binding domain-like"/>
    <property type="match status" value="1"/>
</dbReference>
<evidence type="ECO:0000256" key="8">
    <source>
        <dbReference type="ARBA" id="ARBA00023186"/>
    </source>
</evidence>
<dbReference type="SUPFAM" id="SSF54534">
    <property type="entry name" value="FKBP-like"/>
    <property type="match status" value="1"/>
</dbReference>
<feature type="transmembrane region" description="Helical" evidence="15">
    <location>
        <begin position="12"/>
        <end position="31"/>
    </location>
</feature>
<dbReference type="InterPro" id="IPR052029">
    <property type="entry name" value="PpiD_chaperone"/>
</dbReference>
<comment type="subcellular location">
    <subcellularLocation>
        <location evidence="1">Cell inner membrane</location>
        <topology evidence="1">Single-pass type II membrane protein</topology>
        <orientation evidence="1">Periplasmic side</orientation>
    </subcellularLocation>
</comment>
<feature type="domain" description="PpiC" evidence="16">
    <location>
        <begin position="268"/>
        <end position="356"/>
    </location>
</feature>
<evidence type="ECO:0000256" key="10">
    <source>
        <dbReference type="ARBA" id="ARBA00031484"/>
    </source>
</evidence>
<evidence type="ECO:0000256" key="9">
    <source>
        <dbReference type="ARBA" id="ARBA00030642"/>
    </source>
</evidence>
<evidence type="ECO:0000256" key="3">
    <source>
        <dbReference type="ARBA" id="ARBA00022475"/>
    </source>
</evidence>
<comment type="caution">
    <text evidence="17">The sequence shown here is derived from an EMBL/GenBank/DDBJ whole genome shotgun (WGS) entry which is preliminary data.</text>
</comment>
<keyword evidence="6 15" id="KW-1133">Transmembrane helix</keyword>
<evidence type="ECO:0000259" key="16">
    <source>
        <dbReference type="PROSITE" id="PS50198"/>
    </source>
</evidence>
<evidence type="ECO:0000256" key="7">
    <source>
        <dbReference type="ARBA" id="ARBA00023136"/>
    </source>
</evidence>
<dbReference type="Proteomes" id="UP001243009">
    <property type="component" value="Unassembled WGS sequence"/>
</dbReference>
<evidence type="ECO:0000256" key="2">
    <source>
        <dbReference type="ARBA" id="ARBA00018370"/>
    </source>
</evidence>
<keyword evidence="3" id="KW-1003">Cell membrane</keyword>
<reference evidence="17 18" key="1">
    <citation type="submission" date="2023-08" db="EMBL/GenBank/DDBJ databases">
        <title>The draft genome sequence of Paracraurococcus sp. LOR1-02.</title>
        <authorList>
            <person name="Kingkaew E."/>
            <person name="Tanasupawat S."/>
        </authorList>
    </citation>
    <scope>NUCLEOTIDE SEQUENCE [LARGE SCALE GENOMIC DNA]</scope>
    <source>
        <strain evidence="17 18">LOR1-02</strain>
    </source>
</reference>
<keyword evidence="14" id="KW-0697">Rotamase</keyword>
<dbReference type="InterPro" id="IPR046357">
    <property type="entry name" value="PPIase_dom_sf"/>
</dbReference>
<evidence type="ECO:0000256" key="11">
    <source>
        <dbReference type="ARBA" id="ARBA00038408"/>
    </source>
</evidence>
<dbReference type="PANTHER" id="PTHR47529:SF1">
    <property type="entry name" value="PERIPLASMIC CHAPERONE PPID"/>
    <property type="match status" value="1"/>
</dbReference>
<dbReference type="Gene3D" id="3.10.50.40">
    <property type="match status" value="1"/>
</dbReference>
<dbReference type="InterPro" id="IPR027304">
    <property type="entry name" value="Trigger_fact/SurA_dom_sf"/>
</dbReference>
<dbReference type="EMBL" id="JAUTWS010000007">
    <property type="protein sequence ID" value="MDO9708583.1"/>
    <property type="molecule type" value="Genomic_DNA"/>
</dbReference>
<evidence type="ECO:0000256" key="1">
    <source>
        <dbReference type="ARBA" id="ARBA00004382"/>
    </source>
</evidence>
<keyword evidence="8" id="KW-0143">Chaperone</keyword>
<dbReference type="PROSITE" id="PS50198">
    <property type="entry name" value="PPIC_PPIASE_2"/>
    <property type="match status" value="1"/>
</dbReference>
<dbReference type="Pfam" id="PF13145">
    <property type="entry name" value="Rotamase_2"/>
    <property type="match status" value="1"/>
</dbReference>